<dbReference type="EMBL" id="LWDP01000057">
    <property type="protein sequence ID" value="ORD93663.1"/>
    <property type="molecule type" value="Genomic_DNA"/>
</dbReference>
<accession>A0A1Y1S5G8</accession>
<dbReference type="AlphaFoldDB" id="A0A1Y1S5G8"/>
<evidence type="ECO:0000313" key="1">
    <source>
        <dbReference type="EMBL" id="ORD93663.1"/>
    </source>
</evidence>
<dbReference type="Proteomes" id="UP000192639">
    <property type="component" value="Unassembled WGS sequence"/>
</dbReference>
<keyword evidence="2" id="KW-1185">Reference proteome</keyword>
<dbReference type="OrthoDB" id="2196119at2759"/>
<dbReference type="SUPFAM" id="SSF46785">
    <property type="entry name" value="Winged helix' DNA-binding domain"/>
    <property type="match status" value="1"/>
</dbReference>
<comment type="caution">
    <text evidence="1">The sequence shown here is derived from an EMBL/GenBank/DDBJ whole genome shotgun (WGS) entry which is preliminary data.</text>
</comment>
<organism evidence="1 2">
    <name type="scientific">Enterospora canceri</name>
    <dbReference type="NCBI Taxonomy" id="1081671"/>
    <lineage>
        <taxon>Eukaryota</taxon>
        <taxon>Fungi</taxon>
        <taxon>Fungi incertae sedis</taxon>
        <taxon>Microsporidia</taxon>
        <taxon>Enterocytozoonidae</taxon>
        <taxon>Enterospora</taxon>
    </lineage>
</organism>
<dbReference type="InterPro" id="IPR036390">
    <property type="entry name" value="WH_DNA-bd_sf"/>
</dbReference>
<protein>
    <submittedName>
        <fullName evidence="1">Uncharacterized protein</fullName>
    </submittedName>
</protein>
<name>A0A1Y1S5G8_9MICR</name>
<evidence type="ECO:0000313" key="2">
    <source>
        <dbReference type="Proteomes" id="UP000192639"/>
    </source>
</evidence>
<gene>
    <name evidence="1" type="ORF">ECANGB1_1792</name>
</gene>
<reference evidence="1 2" key="1">
    <citation type="journal article" date="2017" name="Environ. Microbiol.">
        <title>Decay of the glycolytic pathway and adaptation to intranuclear parasitism within Enterocytozoonidae microsporidia.</title>
        <authorList>
            <person name="Wiredu Boakye D."/>
            <person name="Jaroenlak P."/>
            <person name="Prachumwat A."/>
            <person name="Williams T.A."/>
            <person name="Bateman K.S."/>
            <person name="Itsathitphaisarn O."/>
            <person name="Sritunyalucksana K."/>
            <person name="Paszkiewicz K.H."/>
            <person name="Moore K.A."/>
            <person name="Stentiford G.D."/>
            <person name="Williams B.A."/>
        </authorList>
    </citation>
    <scope>NUCLEOTIDE SEQUENCE [LARGE SCALE GENOMIC DNA]</scope>
    <source>
        <strain evidence="1 2">GB1</strain>
    </source>
</reference>
<proteinExistence type="predicted"/>
<dbReference type="VEuPathDB" id="MicrosporidiaDB:ECANGB1_1792"/>
<sequence>MTVKKFRHNNDSGVFTESSDDANKMVLIKSTDPIDFYTGDGSSEADSKEVDSLNSRKHAICQFGESTQLHKAHLDSTIYFPPHIKLLVKLYKIILNVYNYSKTRKLNLIYEYHKPSMEQVFGQRITQKHLRQLKFILQDSIVFKEIKYGEIYTFIITIAKEEPVEVAILKLLHKNHNNWLKQNNLEHKGKRFHMDFDLSTVEIGQKELFSRVMDSMPHSEDIVKRTADEKYKMILERNKKQEDERRATFIKNEVGEKTVVERAKLEYGAILKRVEEREKIRKAEFIKYEQMKVNYTDKLDRIFRVEDRRAIRLSELEFRIGDVRARENILGALGDKYTKKTIKDDIYIVKQDKSDK</sequence>